<comment type="caution">
    <text evidence="1">The sequence shown here is derived from an EMBL/GenBank/DDBJ whole genome shotgun (WGS) entry which is preliminary data.</text>
</comment>
<name>A0ACB8E0Q7_DERSI</name>
<evidence type="ECO:0000313" key="1">
    <source>
        <dbReference type="EMBL" id="KAH7980196.1"/>
    </source>
</evidence>
<evidence type="ECO:0000313" key="2">
    <source>
        <dbReference type="Proteomes" id="UP000821865"/>
    </source>
</evidence>
<reference evidence="1" key="1">
    <citation type="submission" date="2020-05" db="EMBL/GenBank/DDBJ databases">
        <title>Large-scale comparative analyses of tick genomes elucidate their genetic diversity and vector capacities.</title>
        <authorList>
            <person name="Jia N."/>
            <person name="Wang J."/>
            <person name="Shi W."/>
            <person name="Du L."/>
            <person name="Sun Y."/>
            <person name="Zhan W."/>
            <person name="Jiang J."/>
            <person name="Wang Q."/>
            <person name="Zhang B."/>
            <person name="Ji P."/>
            <person name="Sakyi L.B."/>
            <person name="Cui X."/>
            <person name="Yuan T."/>
            <person name="Jiang B."/>
            <person name="Yang W."/>
            <person name="Lam T.T.-Y."/>
            <person name="Chang Q."/>
            <person name="Ding S."/>
            <person name="Wang X."/>
            <person name="Zhu J."/>
            <person name="Ruan X."/>
            <person name="Zhao L."/>
            <person name="Wei J."/>
            <person name="Que T."/>
            <person name="Du C."/>
            <person name="Cheng J."/>
            <person name="Dai P."/>
            <person name="Han X."/>
            <person name="Huang E."/>
            <person name="Gao Y."/>
            <person name="Liu J."/>
            <person name="Shao H."/>
            <person name="Ye R."/>
            <person name="Li L."/>
            <person name="Wei W."/>
            <person name="Wang X."/>
            <person name="Wang C."/>
            <person name="Yang T."/>
            <person name="Huo Q."/>
            <person name="Li W."/>
            <person name="Guo W."/>
            <person name="Chen H."/>
            <person name="Zhou L."/>
            <person name="Ni X."/>
            <person name="Tian J."/>
            <person name="Zhou Y."/>
            <person name="Sheng Y."/>
            <person name="Liu T."/>
            <person name="Pan Y."/>
            <person name="Xia L."/>
            <person name="Li J."/>
            <person name="Zhao F."/>
            <person name="Cao W."/>
        </authorList>
    </citation>
    <scope>NUCLEOTIDE SEQUENCE</scope>
    <source>
        <strain evidence="1">Dsil-2018</strain>
    </source>
</reference>
<organism evidence="1 2">
    <name type="scientific">Dermacentor silvarum</name>
    <name type="common">Tick</name>
    <dbReference type="NCBI Taxonomy" id="543639"/>
    <lineage>
        <taxon>Eukaryota</taxon>
        <taxon>Metazoa</taxon>
        <taxon>Ecdysozoa</taxon>
        <taxon>Arthropoda</taxon>
        <taxon>Chelicerata</taxon>
        <taxon>Arachnida</taxon>
        <taxon>Acari</taxon>
        <taxon>Parasitiformes</taxon>
        <taxon>Ixodida</taxon>
        <taxon>Ixodoidea</taxon>
        <taxon>Ixodidae</taxon>
        <taxon>Rhipicephalinae</taxon>
        <taxon>Dermacentor</taxon>
    </lineage>
</organism>
<protein>
    <submittedName>
        <fullName evidence="1">Uncharacterized protein</fullName>
    </submittedName>
</protein>
<sequence>MIMAMACLSDLQAHTLPLSRHYQKGCVDGHKARNTLTDAVAVLTTQSKNREELFGPLYEQAIGLGDELRTELRLPRNTKRQNHSYNTPALDPDPDSFYRMSVYIPLLYYVLADLKSRFNEDNFGVCGLFVFMPSQLYIITTKDEANVVTYIAQRHGKLNGRHAPITASVDEAELRIWREKWKRESAEGADIPLTAVEALYMYDGEMFPSIKTLLQIMTTLIVSVASIEWSFSTLRRLKTWLRSQMRETRLTSLAYVQTQPWS</sequence>
<accession>A0ACB8E0Q7</accession>
<dbReference type="Proteomes" id="UP000821865">
    <property type="component" value="Chromosome 1"/>
</dbReference>
<proteinExistence type="predicted"/>
<gene>
    <name evidence="1" type="ORF">HPB49_013732</name>
</gene>
<dbReference type="EMBL" id="CM023470">
    <property type="protein sequence ID" value="KAH7980196.1"/>
    <property type="molecule type" value="Genomic_DNA"/>
</dbReference>
<keyword evidence="2" id="KW-1185">Reference proteome</keyword>